<comment type="caution">
    <text evidence="3">The sequence shown here is derived from an EMBL/GenBank/DDBJ whole genome shotgun (WGS) entry which is preliminary data.</text>
</comment>
<dbReference type="Proteomes" id="UP000886476">
    <property type="component" value="Unassembled WGS sequence"/>
</dbReference>
<organism evidence="3 4">
    <name type="scientific">Bradyrhizobium aeschynomenes</name>
    <dbReference type="NCBI Taxonomy" id="2734909"/>
    <lineage>
        <taxon>Bacteria</taxon>
        <taxon>Pseudomonadati</taxon>
        <taxon>Pseudomonadota</taxon>
        <taxon>Alphaproteobacteria</taxon>
        <taxon>Hyphomicrobiales</taxon>
        <taxon>Nitrobacteraceae</taxon>
        <taxon>Bradyrhizobium</taxon>
    </lineage>
</organism>
<accession>A0ABX2CHW7</accession>
<gene>
    <name evidence="3" type="ORF">HL667_22475</name>
</gene>
<feature type="region of interest" description="Disordered" evidence="1">
    <location>
        <begin position="146"/>
        <end position="168"/>
    </location>
</feature>
<feature type="compositionally biased region" description="Polar residues" evidence="1">
    <location>
        <begin position="146"/>
        <end position="157"/>
    </location>
</feature>
<sequence length="411" mass="43874">MNSIVTRLAVVTLALATLYAGQGFAAEPPRAEQDARIQRAVFADGRLWLLGSGGRLSSIAEGGERTDVTTPDPVMELFVMDGHATVVTCPQQALAHITAADQWTLRRRVGDDWETVADIATRGEQFVAATSDILLTDSRMIDLTGGSPSETALTLSQPARPKPAKPDEGFRLGGSWLLTDDAVIDLTESRPWQAAPSSPSSIPAPARLTPLKLRPVGTVLVTPKHVYVGYNAGEWGGGLQRIDRTTGTVTDIEDVDGDLCGGNLNPACDPVNGIATIPWKPDCIAVAIGLIHMAAQGRIVEVCDASVRQLYQHVIQAPTDQTPDGRTRIHWFAQTTAFFGLQRQGEDLLAMGHDGLYRIGPGDRAQPIPLPEFKNVSGAGVSFDISGLVLVLTTANQRHSLSGSTPILVSR</sequence>
<keyword evidence="4" id="KW-1185">Reference proteome</keyword>
<reference evidence="3" key="1">
    <citation type="submission" date="2020-05" db="EMBL/GenBank/DDBJ databases">
        <title>Nod-independent and nitrogen-fixing Bradyrhizobium aeschynomene sp. nov. isolated from nodules of Aeschynomene indica.</title>
        <authorList>
            <person name="Zhang Z."/>
        </authorList>
    </citation>
    <scope>NUCLEOTIDE SEQUENCE</scope>
    <source>
        <strain evidence="3">83012</strain>
    </source>
</reference>
<dbReference type="EMBL" id="JABFDN010000008">
    <property type="protein sequence ID" value="NPU67787.1"/>
    <property type="molecule type" value="Genomic_DNA"/>
</dbReference>
<dbReference type="RefSeq" id="WP_172112872.1">
    <property type="nucleotide sequence ID" value="NZ_JABFDN010000008.1"/>
</dbReference>
<evidence type="ECO:0000256" key="1">
    <source>
        <dbReference type="SAM" id="MobiDB-lite"/>
    </source>
</evidence>
<keyword evidence="2" id="KW-0732">Signal</keyword>
<proteinExistence type="predicted"/>
<feature type="signal peptide" evidence="2">
    <location>
        <begin position="1"/>
        <end position="25"/>
    </location>
</feature>
<evidence type="ECO:0000256" key="2">
    <source>
        <dbReference type="SAM" id="SignalP"/>
    </source>
</evidence>
<evidence type="ECO:0000313" key="4">
    <source>
        <dbReference type="Proteomes" id="UP000886476"/>
    </source>
</evidence>
<feature type="chain" id="PRO_5046561401" evidence="2">
    <location>
        <begin position="26"/>
        <end position="411"/>
    </location>
</feature>
<protein>
    <submittedName>
        <fullName evidence="3">Uncharacterized protein</fullName>
    </submittedName>
</protein>
<evidence type="ECO:0000313" key="3">
    <source>
        <dbReference type="EMBL" id="NPU67787.1"/>
    </source>
</evidence>
<name>A0ABX2CHW7_9BRAD</name>